<feature type="domain" description="DUF218" evidence="1">
    <location>
        <begin position="255"/>
        <end position="360"/>
    </location>
</feature>
<dbReference type="Gene3D" id="3.40.50.620">
    <property type="entry name" value="HUPs"/>
    <property type="match status" value="1"/>
</dbReference>
<dbReference type="InterPro" id="IPR014729">
    <property type="entry name" value="Rossmann-like_a/b/a_fold"/>
</dbReference>
<accession>A0A1V9EEP5</accession>
<dbReference type="RefSeq" id="WP_081202574.1">
    <property type="nucleotide sequence ID" value="NZ_FOCZ01000006.1"/>
</dbReference>
<dbReference type="EMBL" id="LVXG01000034">
    <property type="protein sequence ID" value="OQP44521.1"/>
    <property type="molecule type" value="Genomic_DNA"/>
</dbReference>
<protein>
    <recommendedName>
        <fullName evidence="1">DUF218 domain-containing protein</fullName>
    </recommendedName>
</protein>
<evidence type="ECO:0000259" key="1">
    <source>
        <dbReference type="Pfam" id="PF02698"/>
    </source>
</evidence>
<dbReference type="OrthoDB" id="1092058at2"/>
<sequence length="418" mass="46644">MRIFVLATLLFGIGIIVNGQQTTPDPHYKLIRGNNFVQSKNYYLLTLLQQDSVVAKMLEHDTLLASIAANKLAGLSKAGKECTGNLACYAERMEFSEKEISDVSARLMALYNNNNALGRLVQKHLIASGAYILYKNSAPAEMLVKAWEQDARGINYAIGVYAEGKKPNYPLIDSISFNVHDRRYGSLLYTTTYTVASECADARLFFVPSLTCALRYLEINEREQAADYEPMTEKANKAAFDRIKTIKWNAYPYSVILVPGAGPEEPQTPLSAEGMLRCRLAAVQYKKGAAPFVVVSGGKVHPYKTTWCEAIEMKKFLIEKLNIPENAIIIEPHARHTTTNLRNCVRLIYRYGMPFNKACVTTTSGGQSMMITNTLAARCLKELNEVPFQNGKRLTETEAEFFPAIEALQINPTEPLDP</sequence>
<dbReference type="Proteomes" id="UP000192610">
    <property type="component" value="Unassembled WGS sequence"/>
</dbReference>
<evidence type="ECO:0000313" key="3">
    <source>
        <dbReference type="Proteomes" id="UP000192610"/>
    </source>
</evidence>
<comment type="caution">
    <text evidence="2">The sequence shown here is derived from an EMBL/GenBank/DDBJ whole genome shotgun (WGS) entry which is preliminary data.</text>
</comment>
<keyword evidence="3" id="KW-1185">Reference proteome</keyword>
<dbReference type="AlphaFoldDB" id="A0A1V9EEP5"/>
<reference evidence="3" key="1">
    <citation type="submission" date="2016-04" db="EMBL/GenBank/DDBJ databases">
        <authorList>
            <person name="Chen L."/>
            <person name="Zhuang W."/>
            <person name="Wang G."/>
        </authorList>
    </citation>
    <scope>NUCLEOTIDE SEQUENCE [LARGE SCALE GENOMIC DNA]</scope>
    <source>
        <strain evidence="3">17621</strain>
    </source>
</reference>
<name>A0A1V9EEP5_9BACT</name>
<dbReference type="STRING" id="354355.SAMN05660816_03727"/>
<dbReference type="Pfam" id="PF02698">
    <property type="entry name" value="DUF218"/>
    <property type="match status" value="1"/>
</dbReference>
<evidence type="ECO:0000313" key="2">
    <source>
        <dbReference type="EMBL" id="OQP44521.1"/>
    </source>
</evidence>
<proteinExistence type="predicted"/>
<dbReference type="InterPro" id="IPR003848">
    <property type="entry name" value="DUF218"/>
</dbReference>
<dbReference type="CDD" id="cd06259">
    <property type="entry name" value="YdcF-like"/>
    <property type="match status" value="1"/>
</dbReference>
<gene>
    <name evidence="2" type="ORF">A4H97_09100</name>
</gene>
<organism evidence="2 3">
    <name type="scientific">Niastella yeongjuensis</name>
    <dbReference type="NCBI Taxonomy" id="354355"/>
    <lineage>
        <taxon>Bacteria</taxon>
        <taxon>Pseudomonadati</taxon>
        <taxon>Bacteroidota</taxon>
        <taxon>Chitinophagia</taxon>
        <taxon>Chitinophagales</taxon>
        <taxon>Chitinophagaceae</taxon>
        <taxon>Niastella</taxon>
    </lineage>
</organism>